<evidence type="ECO:0000313" key="3">
    <source>
        <dbReference type="Proteomes" id="UP000011939"/>
    </source>
</evidence>
<protein>
    <submittedName>
        <fullName evidence="2">Uncharacterized protein</fullName>
    </submittedName>
</protein>
<feature type="coiled-coil region" evidence="1">
    <location>
        <begin position="220"/>
        <end position="255"/>
    </location>
</feature>
<dbReference type="eggNOG" id="ENOG5033GXU">
    <property type="taxonomic scope" value="Bacteria"/>
</dbReference>
<comment type="caution">
    <text evidence="2">The sequence shown here is derived from an EMBL/GenBank/DDBJ whole genome shotgun (WGS) entry which is preliminary data.</text>
</comment>
<dbReference type="PATRIC" id="fig|1244083.3.peg.2215"/>
<gene>
    <name evidence="2" type="ORF">CSUNSWCD_969</name>
</gene>
<sequence>MGLFNIKKQIIGVLLAVIILNGCGSNIDTVKKSTLKIDETITVGDAIDNYKMCSAVSWREFETDNGRQIVEASYDIKQSYKEQAEKRYRLSLQSAKDAKDEMLQHDQKYLDERISNYQKEFEKEKEIYSFENAKKKIQNNIDYHKKYIEQEKEEAKLQDQRCEKQSDIKRCKETNQWILNKRIEDSIKIVNYDYSEEFEKLKKQSEEDIRKKKEYFENMIEEQKANFNKNRERFAKQKQERIDEVEQNLKSFLDSYRETTKIELIFQFAINKQNDKFQLKYLGIHKQYIDKEAEETALNPQLILMTIYNNSELSVP</sequence>
<accession>M5IHQ0</accession>
<dbReference type="AlphaFoldDB" id="M5IHQ0"/>
<keyword evidence="1" id="KW-0175">Coiled coil</keyword>
<reference evidence="2 3" key="1">
    <citation type="journal article" date="2013" name="Genome Announc.">
        <title>Genome Sequence of Campylobacter showae UNSWCD, Isolated from a Patient with Crohn's Disease.</title>
        <authorList>
            <person name="Tay A.P."/>
            <person name="Kaakoush N.O."/>
            <person name="Deshpande N.P."/>
            <person name="Chen Z."/>
            <person name="Mitchell H."/>
            <person name="Wilkins M.R."/>
        </authorList>
    </citation>
    <scope>NUCLEOTIDE SEQUENCE [LARGE SCALE GENOMIC DNA]</scope>
    <source>
        <strain evidence="2 3">CSUNSWCD</strain>
    </source>
</reference>
<evidence type="ECO:0000256" key="1">
    <source>
        <dbReference type="SAM" id="Coils"/>
    </source>
</evidence>
<proteinExistence type="predicted"/>
<dbReference type="OrthoDB" id="6401829at2"/>
<dbReference type="RefSeq" id="WP_009496413.1">
    <property type="nucleotide sequence ID" value="NZ_AMZQ01000014.1"/>
</dbReference>
<dbReference type="EMBL" id="AMZQ01000014">
    <property type="protein sequence ID" value="EKU10350.1"/>
    <property type="molecule type" value="Genomic_DNA"/>
</dbReference>
<dbReference type="Proteomes" id="UP000011939">
    <property type="component" value="Unassembled WGS sequence"/>
</dbReference>
<organism evidence="2 3">
    <name type="scientific">Campylobacter showae CSUNSWCD</name>
    <dbReference type="NCBI Taxonomy" id="1244083"/>
    <lineage>
        <taxon>Bacteria</taxon>
        <taxon>Pseudomonadati</taxon>
        <taxon>Campylobacterota</taxon>
        <taxon>Epsilonproteobacteria</taxon>
        <taxon>Campylobacterales</taxon>
        <taxon>Campylobacteraceae</taxon>
        <taxon>Campylobacter</taxon>
    </lineage>
</organism>
<name>M5IHQ0_9BACT</name>
<dbReference type="STRING" id="1244083.CSUNSWCD_969"/>
<evidence type="ECO:0000313" key="2">
    <source>
        <dbReference type="EMBL" id="EKU10350.1"/>
    </source>
</evidence>